<keyword evidence="4" id="KW-1185">Reference proteome</keyword>
<dbReference type="GO" id="GO:0004175">
    <property type="term" value="F:endopeptidase activity"/>
    <property type="evidence" value="ECO:0007669"/>
    <property type="project" value="UniProtKB-ARBA"/>
</dbReference>
<gene>
    <name evidence="3" type="ORF">HUG10_07630</name>
</gene>
<feature type="domain" description="CAAX prenyl protease 2/Lysostaphin resistance protein A-like" evidence="2">
    <location>
        <begin position="110"/>
        <end position="191"/>
    </location>
</feature>
<evidence type="ECO:0000256" key="1">
    <source>
        <dbReference type="SAM" id="Phobius"/>
    </source>
</evidence>
<dbReference type="OrthoDB" id="342622at2157"/>
<dbReference type="GeneID" id="56028693"/>
<dbReference type="AlphaFoldDB" id="A0A7D5GBD5"/>
<organism evidence="3 4">
    <name type="scientific">Halorarum halophilum</name>
    <dbReference type="NCBI Taxonomy" id="2743090"/>
    <lineage>
        <taxon>Archaea</taxon>
        <taxon>Methanobacteriati</taxon>
        <taxon>Methanobacteriota</taxon>
        <taxon>Stenosarchaea group</taxon>
        <taxon>Halobacteria</taxon>
        <taxon>Halobacteriales</taxon>
        <taxon>Haloferacaceae</taxon>
        <taxon>Halorarum</taxon>
    </lineage>
</organism>
<dbReference type="InterPro" id="IPR003675">
    <property type="entry name" value="Rce1/LyrA-like_dom"/>
</dbReference>
<evidence type="ECO:0000313" key="4">
    <source>
        <dbReference type="Proteomes" id="UP000509750"/>
    </source>
</evidence>
<keyword evidence="1" id="KW-0812">Transmembrane</keyword>
<keyword evidence="1" id="KW-0472">Membrane</keyword>
<feature type="transmembrane region" description="Helical" evidence="1">
    <location>
        <begin position="133"/>
        <end position="152"/>
    </location>
</feature>
<dbReference type="GO" id="GO:0008237">
    <property type="term" value="F:metallopeptidase activity"/>
    <property type="evidence" value="ECO:0007669"/>
    <property type="project" value="UniProtKB-KW"/>
</dbReference>
<sequence length="202" mass="22073">MGPGITNGIHAGAAPLTFIADWITAGEVVPLIGLWILLSSVDVGIQYALESAVHREFLVAPPFSYRHKRWLRVVAPNQHLRGILPAYEPQDSIGYTVTDSSWIGLGQRSLVVTVGVLFEEVLARGLPLALTQYVGLPVMWCIAVGTVYWAFLHRTGRGLSLVVTTGWLLAWLTVAGHWPLAVGLHLGNNLVVLLYTHVTSHR</sequence>
<accession>A0A7D5GBD5</accession>
<keyword evidence="3" id="KW-0378">Hydrolase</keyword>
<reference evidence="3 4" key="1">
    <citation type="submission" date="2020-07" db="EMBL/GenBank/DDBJ databases">
        <title>Gai3-2, isolated from salt lake.</title>
        <authorList>
            <person name="Cui H."/>
            <person name="Shi X."/>
        </authorList>
    </citation>
    <scope>NUCLEOTIDE SEQUENCE [LARGE SCALE GENOMIC DNA]</scope>
    <source>
        <strain evidence="3 4">Gai3-2</strain>
    </source>
</reference>
<evidence type="ECO:0000313" key="3">
    <source>
        <dbReference type="EMBL" id="QLG27426.1"/>
    </source>
</evidence>
<feature type="transmembrane region" description="Helical" evidence="1">
    <location>
        <begin position="159"/>
        <end position="180"/>
    </location>
</feature>
<dbReference type="RefSeq" id="WP_179169001.1">
    <property type="nucleotide sequence ID" value="NZ_CP058529.1"/>
</dbReference>
<protein>
    <submittedName>
        <fullName evidence="3">CPBP family intramembrane metalloprotease</fullName>
    </submittedName>
</protein>
<name>A0A7D5GBD5_9EURY</name>
<evidence type="ECO:0000259" key="2">
    <source>
        <dbReference type="Pfam" id="PF02517"/>
    </source>
</evidence>
<keyword evidence="3" id="KW-0482">Metalloprotease</keyword>
<dbReference type="EMBL" id="CP058529">
    <property type="protein sequence ID" value="QLG27426.1"/>
    <property type="molecule type" value="Genomic_DNA"/>
</dbReference>
<keyword evidence="1" id="KW-1133">Transmembrane helix</keyword>
<dbReference type="KEGG" id="halg:HUG10_07630"/>
<dbReference type="Pfam" id="PF02517">
    <property type="entry name" value="Rce1-like"/>
    <property type="match status" value="1"/>
</dbReference>
<dbReference type="GO" id="GO:0080120">
    <property type="term" value="P:CAAX-box protein maturation"/>
    <property type="evidence" value="ECO:0007669"/>
    <property type="project" value="UniProtKB-ARBA"/>
</dbReference>
<dbReference type="Proteomes" id="UP000509750">
    <property type="component" value="Chromosome"/>
</dbReference>
<proteinExistence type="predicted"/>
<keyword evidence="3" id="KW-0645">Protease</keyword>
<dbReference type="GO" id="GO:0006508">
    <property type="term" value="P:proteolysis"/>
    <property type="evidence" value="ECO:0007669"/>
    <property type="project" value="UniProtKB-KW"/>
</dbReference>